<evidence type="ECO:0000313" key="2">
    <source>
        <dbReference type="Proteomes" id="UP001157502"/>
    </source>
</evidence>
<evidence type="ECO:0000313" key="1">
    <source>
        <dbReference type="EMBL" id="KAJ8005818.1"/>
    </source>
</evidence>
<dbReference type="EMBL" id="CM055737">
    <property type="protein sequence ID" value="KAJ8005818.1"/>
    <property type="molecule type" value="Genomic_DNA"/>
</dbReference>
<sequence length="86" mass="8794">MDPCSGSEGQHVLPAKGLAVWRGAGGRGGTVGRPGIGRLGLRGVRPGVVVAVLGGRARLKVGFMLAVRVPRGRGEMVTPGRVQTVQ</sequence>
<protein>
    <submittedName>
        <fullName evidence="1">Uncharacterized protein</fullName>
    </submittedName>
</protein>
<feature type="non-terminal residue" evidence="1">
    <location>
        <position position="86"/>
    </location>
</feature>
<gene>
    <name evidence="1" type="ORF">DPEC_G00121830</name>
</gene>
<proteinExistence type="predicted"/>
<name>A0ACC2GQ25_DALPE</name>
<reference evidence="1" key="1">
    <citation type="submission" date="2021-05" db="EMBL/GenBank/DDBJ databases">
        <authorList>
            <person name="Pan Q."/>
            <person name="Jouanno E."/>
            <person name="Zahm M."/>
            <person name="Klopp C."/>
            <person name="Cabau C."/>
            <person name="Louis A."/>
            <person name="Berthelot C."/>
            <person name="Parey E."/>
            <person name="Roest Crollius H."/>
            <person name="Montfort J."/>
            <person name="Robinson-Rechavi M."/>
            <person name="Bouchez O."/>
            <person name="Lampietro C."/>
            <person name="Lopez Roques C."/>
            <person name="Donnadieu C."/>
            <person name="Postlethwait J."/>
            <person name="Bobe J."/>
            <person name="Dillon D."/>
            <person name="Chandos A."/>
            <person name="von Hippel F."/>
            <person name="Guiguen Y."/>
        </authorList>
    </citation>
    <scope>NUCLEOTIDE SEQUENCE</scope>
    <source>
        <strain evidence="1">YG-Jan2019</strain>
    </source>
</reference>
<dbReference type="Proteomes" id="UP001157502">
    <property type="component" value="Chromosome 10"/>
</dbReference>
<keyword evidence="2" id="KW-1185">Reference proteome</keyword>
<comment type="caution">
    <text evidence="1">The sequence shown here is derived from an EMBL/GenBank/DDBJ whole genome shotgun (WGS) entry which is preliminary data.</text>
</comment>
<organism evidence="1 2">
    <name type="scientific">Dallia pectoralis</name>
    <name type="common">Alaska blackfish</name>
    <dbReference type="NCBI Taxonomy" id="75939"/>
    <lineage>
        <taxon>Eukaryota</taxon>
        <taxon>Metazoa</taxon>
        <taxon>Chordata</taxon>
        <taxon>Craniata</taxon>
        <taxon>Vertebrata</taxon>
        <taxon>Euteleostomi</taxon>
        <taxon>Actinopterygii</taxon>
        <taxon>Neopterygii</taxon>
        <taxon>Teleostei</taxon>
        <taxon>Protacanthopterygii</taxon>
        <taxon>Esociformes</taxon>
        <taxon>Umbridae</taxon>
        <taxon>Dallia</taxon>
    </lineage>
</organism>
<accession>A0ACC2GQ25</accession>